<dbReference type="AlphaFoldDB" id="A0AAP0Q9Z1"/>
<comment type="caution">
    <text evidence="1">The sequence shown here is derived from an EMBL/GenBank/DDBJ whole genome shotgun (WGS) entry which is preliminary data.</text>
</comment>
<organism evidence="1 2">
    <name type="scientific">Citrus x changshan-huyou</name>
    <dbReference type="NCBI Taxonomy" id="2935761"/>
    <lineage>
        <taxon>Eukaryota</taxon>
        <taxon>Viridiplantae</taxon>
        <taxon>Streptophyta</taxon>
        <taxon>Embryophyta</taxon>
        <taxon>Tracheophyta</taxon>
        <taxon>Spermatophyta</taxon>
        <taxon>Magnoliopsida</taxon>
        <taxon>eudicotyledons</taxon>
        <taxon>Gunneridae</taxon>
        <taxon>Pentapetalae</taxon>
        <taxon>rosids</taxon>
        <taxon>malvids</taxon>
        <taxon>Sapindales</taxon>
        <taxon>Rutaceae</taxon>
        <taxon>Aurantioideae</taxon>
        <taxon>Citrus</taxon>
    </lineage>
</organism>
<sequence>MVEYGGWKYEERTGGGGLNRALVVVRICVGCSVALEVVVASTVAVAKSSAASLCLTCIYRIQQQPCSIWVMKEYGVMESWTKLFSRSVERVCRPLACSKNGDEVLDHKSGESLYWYQEEGWGLDSSTFMARPKLVSEPRPEGKGRVNDKLLSHIAGKPKLLVTYKRWAVLTI</sequence>
<proteinExistence type="predicted"/>
<evidence type="ECO:0000313" key="2">
    <source>
        <dbReference type="Proteomes" id="UP001428341"/>
    </source>
</evidence>
<gene>
    <name evidence="1" type="ORF">WN944_027541</name>
</gene>
<evidence type="ECO:0000313" key="1">
    <source>
        <dbReference type="EMBL" id="KAK9175534.1"/>
    </source>
</evidence>
<dbReference type="EMBL" id="JBCGBO010000025">
    <property type="protein sequence ID" value="KAK9175534.1"/>
    <property type="molecule type" value="Genomic_DNA"/>
</dbReference>
<accession>A0AAP0Q9Z1</accession>
<keyword evidence="2" id="KW-1185">Reference proteome</keyword>
<name>A0AAP0Q9Z1_9ROSI</name>
<dbReference type="Proteomes" id="UP001428341">
    <property type="component" value="Unassembled WGS sequence"/>
</dbReference>
<reference evidence="1 2" key="1">
    <citation type="submission" date="2024-05" db="EMBL/GenBank/DDBJ databases">
        <title>Haplotype-resolved chromosome-level genome assembly of Huyou (Citrus changshanensis).</title>
        <authorList>
            <person name="Miao C."/>
            <person name="Chen W."/>
            <person name="Wu Y."/>
            <person name="Wang L."/>
            <person name="Zhao S."/>
            <person name="Grierson D."/>
            <person name="Xu C."/>
            <person name="Chen K."/>
        </authorList>
    </citation>
    <scope>NUCLEOTIDE SEQUENCE [LARGE SCALE GENOMIC DNA]</scope>
    <source>
        <strain evidence="1">01-14</strain>
        <tissue evidence="1">Leaf</tissue>
    </source>
</reference>
<protein>
    <submittedName>
        <fullName evidence="1">Uncharacterized protein</fullName>
    </submittedName>
</protein>